<reference evidence="1 2" key="1">
    <citation type="submission" date="2021-06" db="EMBL/GenBank/DDBJ databases">
        <title>Caerostris extrusa draft genome.</title>
        <authorList>
            <person name="Kono N."/>
            <person name="Arakawa K."/>
        </authorList>
    </citation>
    <scope>NUCLEOTIDE SEQUENCE [LARGE SCALE GENOMIC DNA]</scope>
</reference>
<dbReference type="AlphaFoldDB" id="A0AAV4WGK6"/>
<dbReference type="EMBL" id="BPLR01016152">
    <property type="protein sequence ID" value="GIY81671.1"/>
    <property type="molecule type" value="Genomic_DNA"/>
</dbReference>
<keyword evidence="2" id="KW-1185">Reference proteome</keyword>
<evidence type="ECO:0000313" key="2">
    <source>
        <dbReference type="Proteomes" id="UP001054945"/>
    </source>
</evidence>
<organism evidence="1 2">
    <name type="scientific">Caerostris extrusa</name>
    <name type="common">Bark spider</name>
    <name type="synonym">Caerostris bankana</name>
    <dbReference type="NCBI Taxonomy" id="172846"/>
    <lineage>
        <taxon>Eukaryota</taxon>
        <taxon>Metazoa</taxon>
        <taxon>Ecdysozoa</taxon>
        <taxon>Arthropoda</taxon>
        <taxon>Chelicerata</taxon>
        <taxon>Arachnida</taxon>
        <taxon>Araneae</taxon>
        <taxon>Araneomorphae</taxon>
        <taxon>Entelegynae</taxon>
        <taxon>Araneoidea</taxon>
        <taxon>Araneidae</taxon>
        <taxon>Caerostris</taxon>
    </lineage>
</organism>
<name>A0AAV4WGK6_CAEEX</name>
<accession>A0AAV4WGK6</accession>
<proteinExistence type="predicted"/>
<evidence type="ECO:0000313" key="1">
    <source>
        <dbReference type="EMBL" id="GIY81671.1"/>
    </source>
</evidence>
<comment type="caution">
    <text evidence="1">The sequence shown here is derived from an EMBL/GenBank/DDBJ whole genome shotgun (WGS) entry which is preliminary data.</text>
</comment>
<gene>
    <name evidence="1" type="ORF">CEXT_483451</name>
</gene>
<sequence length="93" mass="10455">MRDLIWAARNCKINDGGRVTTEFIWSVVVKGGGVNFKTCTVRERVKNFHYRVSFTTPFVMMCIEVAAEYCSAVDREKSGDIRVKSRGGNFAGI</sequence>
<dbReference type="Proteomes" id="UP001054945">
    <property type="component" value="Unassembled WGS sequence"/>
</dbReference>
<protein>
    <submittedName>
        <fullName evidence="1">Uncharacterized protein</fullName>
    </submittedName>
</protein>